<reference evidence="1" key="1">
    <citation type="submission" date="2021-06" db="EMBL/GenBank/DDBJ databases">
        <authorList>
            <person name="Kallberg Y."/>
            <person name="Tangrot J."/>
            <person name="Rosling A."/>
        </authorList>
    </citation>
    <scope>NUCLEOTIDE SEQUENCE</scope>
    <source>
        <strain evidence="1">FL130A</strain>
    </source>
</reference>
<proteinExistence type="predicted"/>
<sequence>MQKATPHEGLDSKEFWDRLEANQEHEKRMRMLKMEMEASEFGAACGIMGRIEGGLRRSYDSIESNDESPSARKLRLIQQREVLVDKVEMTSAENFIDLSSDSSDDDELDIPEIKQFIRKSTPIGDEHDSIISVLKNNCSRLLSQWPSLTQKAAVNLAKSSILNIANQNKTSCMR</sequence>
<name>A0A9N9CIJ1_9GLOM</name>
<evidence type="ECO:0000313" key="1">
    <source>
        <dbReference type="EMBL" id="CAG8602996.1"/>
    </source>
</evidence>
<evidence type="ECO:0000313" key="2">
    <source>
        <dbReference type="Proteomes" id="UP000789508"/>
    </source>
</evidence>
<dbReference type="EMBL" id="CAJVPS010004385">
    <property type="protein sequence ID" value="CAG8602996.1"/>
    <property type="molecule type" value="Genomic_DNA"/>
</dbReference>
<gene>
    <name evidence="1" type="ORF">ALEPTO_LOCUS8228</name>
</gene>
<organism evidence="1 2">
    <name type="scientific">Ambispora leptoticha</name>
    <dbReference type="NCBI Taxonomy" id="144679"/>
    <lineage>
        <taxon>Eukaryota</taxon>
        <taxon>Fungi</taxon>
        <taxon>Fungi incertae sedis</taxon>
        <taxon>Mucoromycota</taxon>
        <taxon>Glomeromycotina</taxon>
        <taxon>Glomeromycetes</taxon>
        <taxon>Archaeosporales</taxon>
        <taxon>Ambisporaceae</taxon>
        <taxon>Ambispora</taxon>
    </lineage>
</organism>
<protein>
    <submittedName>
        <fullName evidence="1">6735_t:CDS:1</fullName>
    </submittedName>
</protein>
<accession>A0A9N9CIJ1</accession>
<dbReference type="Proteomes" id="UP000789508">
    <property type="component" value="Unassembled WGS sequence"/>
</dbReference>
<comment type="caution">
    <text evidence="1">The sequence shown here is derived from an EMBL/GenBank/DDBJ whole genome shotgun (WGS) entry which is preliminary data.</text>
</comment>
<dbReference type="AlphaFoldDB" id="A0A9N9CIJ1"/>
<keyword evidence="2" id="KW-1185">Reference proteome</keyword>